<keyword evidence="2" id="KW-1185">Reference proteome</keyword>
<sequence>MPAAAATFPERYWLDEIHSGLSIRPHKDLGILGFGFRDPLLTTTTLDHFSIQAVVTLMLVQDKRLIGPTIKQPGHQGAHLWCGILTGPPGNG</sequence>
<reference evidence="1" key="1">
    <citation type="submission" date="2020-10" db="EMBL/GenBank/DDBJ databases">
        <title>Chromosome-scale genome assembly of the Allis shad, Alosa alosa.</title>
        <authorList>
            <person name="Margot Z."/>
            <person name="Christophe K."/>
            <person name="Cabau C."/>
            <person name="Louis A."/>
            <person name="Berthelot C."/>
            <person name="Parey E."/>
            <person name="Roest Crollius H."/>
            <person name="Montfort J."/>
            <person name="Robinson-Rechavi M."/>
            <person name="Bucao C."/>
            <person name="Bouchez O."/>
            <person name="Gislard M."/>
            <person name="Lluch J."/>
            <person name="Milhes M."/>
            <person name="Lampietro C."/>
            <person name="Lopez Roques C."/>
            <person name="Donnadieu C."/>
            <person name="Braasch I."/>
            <person name="Desvignes T."/>
            <person name="Postlethwait J."/>
            <person name="Bobe J."/>
            <person name="Guiguen Y."/>
        </authorList>
    </citation>
    <scope>NUCLEOTIDE SEQUENCE</scope>
    <source>
        <strain evidence="1">M-15738</strain>
        <tissue evidence="1">Blood</tissue>
    </source>
</reference>
<comment type="caution">
    <text evidence="1">The sequence shown here is derived from an EMBL/GenBank/DDBJ whole genome shotgun (WGS) entry which is preliminary data.</text>
</comment>
<organism evidence="1 2">
    <name type="scientific">Alosa alosa</name>
    <name type="common">allis shad</name>
    <dbReference type="NCBI Taxonomy" id="278164"/>
    <lineage>
        <taxon>Eukaryota</taxon>
        <taxon>Metazoa</taxon>
        <taxon>Chordata</taxon>
        <taxon>Craniata</taxon>
        <taxon>Vertebrata</taxon>
        <taxon>Euteleostomi</taxon>
        <taxon>Actinopterygii</taxon>
        <taxon>Neopterygii</taxon>
        <taxon>Teleostei</taxon>
        <taxon>Clupei</taxon>
        <taxon>Clupeiformes</taxon>
        <taxon>Clupeoidei</taxon>
        <taxon>Clupeidae</taxon>
        <taxon>Alosa</taxon>
    </lineage>
</organism>
<accession>A0AAV6H9V1</accession>
<proteinExistence type="predicted"/>
<protein>
    <submittedName>
        <fullName evidence="1">Uncharacterized protein</fullName>
    </submittedName>
</protein>
<dbReference type="Proteomes" id="UP000823561">
    <property type="component" value="Chromosome 2"/>
</dbReference>
<name>A0AAV6H9V1_9TELE</name>
<dbReference type="AlphaFoldDB" id="A0AAV6H9V1"/>
<evidence type="ECO:0000313" key="2">
    <source>
        <dbReference type="Proteomes" id="UP000823561"/>
    </source>
</evidence>
<dbReference type="EMBL" id="JADWDJ010000002">
    <property type="protein sequence ID" value="KAG5283995.1"/>
    <property type="molecule type" value="Genomic_DNA"/>
</dbReference>
<evidence type="ECO:0000313" key="1">
    <source>
        <dbReference type="EMBL" id="KAG5283995.1"/>
    </source>
</evidence>
<gene>
    <name evidence="1" type="ORF">AALO_G00021790</name>
</gene>